<dbReference type="PANTHER" id="PTHR11005">
    <property type="entry name" value="LYSOSOMAL ACID LIPASE-RELATED"/>
    <property type="match status" value="1"/>
</dbReference>
<evidence type="ECO:0000256" key="5">
    <source>
        <dbReference type="ARBA" id="ARBA00023098"/>
    </source>
</evidence>
<comment type="similarity">
    <text evidence="1 7">Belongs to the AB hydrolase superfamily. Lipase family.</text>
</comment>
<evidence type="ECO:0000256" key="7">
    <source>
        <dbReference type="PIRNR" id="PIRNR000862"/>
    </source>
</evidence>
<evidence type="ECO:0000256" key="2">
    <source>
        <dbReference type="ARBA" id="ARBA00022729"/>
    </source>
</evidence>
<feature type="active site" description="Charge relay system" evidence="8">
    <location>
        <position position="340"/>
    </location>
</feature>
<evidence type="ECO:0000256" key="9">
    <source>
        <dbReference type="SAM" id="SignalP"/>
    </source>
</evidence>
<organism evidence="11 12">
    <name type="scientific">Cryptolaemus montrouzieri</name>
    <dbReference type="NCBI Taxonomy" id="559131"/>
    <lineage>
        <taxon>Eukaryota</taxon>
        <taxon>Metazoa</taxon>
        <taxon>Ecdysozoa</taxon>
        <taxon>Arthropoda</taxon>
        <taxon>Hexapoda</taxon>
        <taxon>Insecta</taxon>
        <taxon>Pterygota</taxon>
        <taxon>Neoptera</taxon>
        <taxon>Endopterygota</taxon>
        <taxon>Coleoptera</taxon>
        <taxon>Polyphaga</taxon>
        <taxon>Cucujiformia</taxon>
        <taxon>Coccinelloidea</taxon>
        <taxon>Coccinellidae</taxon>
        <taxon>Scymninae</taxon>
        <taxon>Scymnini</taxon>
        <taxon>Cryptolaemus</taxon>
    </lineage>
</organism>
<name>A0ABD2P2V3_9CUCU</name>
<keyword evidence="6" id="KW-0325">Glycoprotein</keyword>
<dbReference type="SUPFAM" id="SSF53474">
    <property type="entry name" value="alpha/beta-Hydrolases"/>
    <property type="match status" value="1"/>
</dbReference>
<dbReference type="EMBL" id="JABFTP020000165">
    <property type="protein sequence ID" value="KAL3285319.1"/>
    <property type="molecule type" value="Genomic_DNA"/>
</dbReference>
<dbReference type="FunFam" id="3.40.50.1820:FF:000057">
    <property type="entry name" value="Lipase"/>
    <property type="match status" value="1"/>
</dbReference>
<dbReference type="GO" id="GO:0016787">
    <property type="term" value="F:hydrolase activity"/>
    <property type="evidence" value="ECO:0007669"/>
    <property type="project" value="UniProtKB-KW"/>
</dbReference>
<dbReference type="GO" id="GO:0016042">
    <property type="term" value="P:lipid catabolic process"/>
    <property type="evidence" value="ECO:0007669"/>
    <property type="project" value="UniProtKB-KW"/>
</dbReference>
<feature type="active site" description="Charge relay system" evidence="8">
    <location>
        <position position="371"/>
    </location>
</feature>
<dbReference type="InterPro" id="IPR029058">
    <property type="entry name" value="AB_hydrolase_fold"/>
</dbReference>
<keyword evidence="12" id="KW-1185">Reference proteome</keyword>
<keyword evidence="2 9" id="KW-0732">Signal</keyword>
<dbReference type="AlphaFoldDB" id="A0ABD2P2V3"/>
<evidence type="ECO:0000256" key="4">
    <source>
        <dbReference type="ARBA" id="ARBA00022963"/>
    </source>
</evidence>
<keyword evidence="3 7" id="KW-0378">Hydrolase</keyword>
<dbReference type="Proteomes" id="UP001516400">
    <property type="component" value="Unassembled WGS sequence"/>
</dbReference>
<proteinExistence type="inferred from homology"/>
<feature type="domain" description="Partial AB-hydrolase lipase" evidence="10">
    <location>
        <begin position="32"/>
        <end position="91"/>
    </location>
</feature>
<feature type="chain" id="PRO_5044772887" description="Lipase" evidence="9">
    <location>
        <begin position="20"/>
        <end position="397"/>
    </location>
</feature>
<feature type="active site" description="Nucleophile" evidence="8">
    <location>
        <position position="168"/>
    </location>
</feature>
<evidence type="ECO:0000256" key="6">
    <source>
        <dbReference type="ARBA" id="ARBA00023180"/>
    </source>
</evidence>
<evidence type="ECO:0000256" key="8">
    <source>
        <dbReference type="PIRSR" id="PIRSR000862-1"/>
    </source>
</evidence>
<feature type="signal peptide" evidence="9">
    <location>
        <begin position="1"/>
        <end position="19"/>
    </location>
</feature>
<evidence type="ECO:0000313" key="11">
    <source>
        <dbReference type="EMBL" id="KAL3285319.1"/>
    </source>
</evidence>
<dbReference type="Gene3D" id="3.40.50.1820">
    <property type="entry name" value="alpha/beta hydrolase"/>
    <property type="match status" value="1"/>
</dbReference>
<accession>A0ABD2P2V3</accession>
<keyword evidence="4 7" id="KW-0442">Lipid degradation</keyword>
<protein>
    <recommendedName>
        <fullName evidence="7">Lipase</fullName>
    </recommendedName>
</protein>
<evidence type="ECO:0000313" key="12">
    <source>
        <dbReference type="Proteomes" id="UP001516400"/>
    </source>
</evidence>
<reference evidence="11 12" key="1">
    <citation type="journal article" date="2021" name="BMC Biol.">
        <title>Horizontally acquired antibacterial genes associated with adaptive radiation of ladybird beetles.</title>
        <authorList>
            <person name="Li H.S."/>
            <person name="Tang X.F."/>
            <person name="Huang Y.H."/>
            <person name="Xu Z.Y."/>
            <person name="Chen M.L."/>
            <person name="Du X.Y."/>
            <person name="Qiu B.Y."/>
            <person name="Chen P.T."/>
            <person name="Zhang W."/>
            <person name="Slipinski A."/>
            <person name="Escalona H.E."/>
            <person name="Waterhouse R.M."/>
            <person name="Zwick A."/>
            <person name="Pang H."/>
        </authorList>
    </citation>
    <scope>NUCLEOTIDE SEQUENCE [LARGE SCALE GENOMIC DNA]</scope>
    <source>
        <strain evidence="11">SYSU2018</strain>
    </source>
</reference>
<evidence type="ECO:0000259" key="10">
    <source>
        <dbReference type="Pfam" id="PF04083"/>
    </source>
</evidence>
<keyword evidence="5" id="KW-0443">Lipid metabolism</keyword>
<dbReference type="InterPro" id="IPR006693">
    <property type="entry name" value="AB_hydrolase_lipase"/>
</dbReference>
<dbReference type="Pfam" id="PF04083">
    <property type="entry name" value="Abhydro_lipase"/>
    <property type="match status" value="1"/>
</dbReference>
<dbReference type="PIRSF" id="PIRSF000862">
    <property type="entry name" value="Steryl_ester_lip"/>
    <property type="match status" value="1"/>
</dbReference>
<sequence>MRLLMVYLIYLNSVYLIECEEISEHPDIYLNIVQLIQKYGYPVEEHEITTEDGYLLTMFRIPHGKQGSGVNSKPILLMHGLFGQSENYIVSGMINASLAYYLADRDYDVWLGNARGNQHSRKHINLDPDKRDFWIFSYHEIGVFDLPAKIDYILETTKKKKLYYVGHSQGGTAFYIMNSERPEYQDKIALASLLAPAGYMSHFKHPLILPFIKVAKDIEELLDVMNIHEFPPKEISLSNILRGFCVRELRLDLCLSLYHVLLNGGNSGEFDKRMFMLIAKFVPSVAKRQMLHYAQAVTKGFRRYDFGSKMNLRRYRSQDPPDYQIRNITAPIAIYYSSADILVNSRDAEITCGSLPNCVRKYKIPNPKWTHLDFIFGINAEKMYHEPLYKFLEKYKT</sequence>
<evidence type="ECO:0000256" key="3">
    <source>
        <dbReference type="ARBA" id="ARBA00022801"/>
    </source>
</evidence>
<comment type="caution">
    <text evidence="11">The sequence shown here is derived from an EMBL/GenBank/DDBJ whole genome shotgun (WGS) entry which is preliminary data.</text>
</comment>
<gene>
    <name evidence="11" type="ORF">HHI36_019428</name>
</gene>
<dbReference type="InterPro" id="IPR025483">
    <property type="entry name" value="Lipase_euk"/>
</dbReference>
<evidence type="ECO:0000256" key="1">
    <source>
        <dbReference type="ARBA" id="ARBA00010701"/>
    </source>
</evidence>